<sequence>MFASENKKQTNHIKKTIMKKIIILLAVALLNTAAFAQTTWNSDKMHSKLQFTITHLMVSDVDGEFKDFSATIVASKPDFSDATFQLTANTASVNTGVDARDNHLKSDAFFNVAKFPTLTFTSTGITKTTANHYKLSGNLTLNGVTKPVSFDLWYRGTITNPMSKADDAGFKATGVIKRSDFSFGNSFGSSTLSDEVTITANGEFGKAK</sequence>
<feature type="domain" description="Lipid/polyisoprenoid-binding YceI-like" evidence="2">
    <location>
        <begin position="39"/>
        <end position="205"/>
    </location>
</feature>
<dbReference type="Pfam" id="PF04264">
    <property type="entry name" value="YceI"/>
    <property type="match status" value="1"/>
</dbReference>
<evidence type="ECO:0000313" key="4">
    <source>
        <dbReference type="Proteomes" id="UP000317010"/>
    </source>
</evidence>
<dbReference type="AlphaFoldDB" id="A0A562UFW2"/>
<reference evidence="3 4" key="1">
    <citation type="submission" date="2019-07" db="EMBL/GenBank/DDBJ databases">
        <title>Genomic Encyclopedia of Archaeal and Bacterial Type Strains, Phase II (KMG-II): from individual species to whole genera.</title>
        <authorList>
            <person name="Goeker M."/>
        </authorList>
    </citation>
    <scope>NUCLEOTIDE SEQUENCE [LARGE SCALE GENOMIC DNA]</scope>
    <source>
        <strain evidence="3 4">ATCC BAA-1854</strain>
    </source>
</reference>
<proteinExistence type="predicted"/>
<dbReference type="InterPro" id="IPR036761">
    <property type="entry name" value="TTHA0802/YceI-like_sf"/>
</dbReference>
<evidence type="ECO:0000259" key="2">
    <source>
        <dbReference type="SMART" id="SM00867"/>
    </source>
</evidence>
<evidence type="ECO:0000256" key="1">
    <source>
        <dbReference type="SAM" id="SignalP"/>
    </source>
</evidence>
<comment type="caution">
    <text evidence="3">The sequence shown here is derived from an EMBL/GenBank/DDBJ whole genome shotgun (WGS) entry which is preliminary data.</text>
</comment>
<name>A0A562UFW2_9SPHI</name>
<keyword evidence="4" id="KW-1185">Reference proteome</keyword>
<dbReference type="PANTHER" id="PTHR34406:SF1">
    <property type="entry name" value="PROTEIN YCEI"/>
    <property type="match status" value="1"/>
</dbReference>
<protein>
    <submittedName>
        <fullName evidence="3">Polyisoprenoid-binding protein YceI</fullName>
    </submittedName>
</protein>
<evidence type="ECO:0000313" key="3">
    <source>
        <dbReference type="EMBL" id="TWJ04499.1"/>
    </source>
</evidence>
<dbReference type="Proteomes" id="UP000317010">
    <property type="component" value="Unassembled WGS sequence"/>
</dbReference>
<gene>
    <name evidence="3" type="ORF">JN11_00208</name>
</gene>
<dbReference type="Gene3D" id="2.40.128.110">
    <property type="entry name" value="Lipid/polyisoprenoid-binding, YceI-like"/>
    <property type="match status" value="1"/>
</dbReference>
<dbReference type="InterPro" id="IPR007372">
    <property type="entry name" value="Lipid/polyisoprenoid-bd_YceI"/>
</dbReference>
<feature type="signal peptide" evidence="1">
    <location>
        <begin position="1"/>
        <end position="36"/>
    </location>
</feature>
<dbReference type="SUPFAM" id="SSF101874">
    <property type="entry name" value="YceI-like"/>
    <property type="match status" value="1"/>
</dbReference>
<dbReference type="EMBL" id="VLLI01000001">
    <property type="protein sequence ID" value="TWJ04499.1"/>
    <property type="molecule type" value="Genomic_DNA"/>
</dbReference>
<accession>A0A562UFW2</accession>
<keyword evidence="1" id="KW-0732">Signal</keyword>
<dbReference type="SMART" id="SM00867">
    <property type="entry name" value="YceI"/>
    <property type="match status" value="1"/>
</dbReference>
<organism evidence="3 4">
    <name type="scientific">Mucilaginibacter frigoritolerans</name>
    <dbReference type="NCBI Taxonomy" id="652788"/>
    <lineage>
        <taxon>Bacteria</taxon>
        <taxon>Pseudomonadati</taxon>
        <taxon>Bacteroidota</taxon>
        <taxon>Sphingobacteriia</taxon>
        <taxon>Sphingobacteriales</taxon>
        <taxon>Sphingobacteriaceae</taxon>
        <taxon>Mucilaginibacter</taxon>
    </lineage>
</organism>
<feature type="chain" id="PRO_5022125701" evidence="1">
    <location>
        <begin position="37"/>
        <end position="208"/>
    </location>
</feature>
<dbReference type="PANTHER" id="PTHR34406">
    <property type="entry name" value="PROTEIN YCEI"/>
    <property type="match status" value="1"/>
</dbReference>